<evidence type="ECO:0000313" key="7">
    <source>
        <dbReference type="EnsemblMetazoa" id="Aqu2.1.44183_001"/>
    </source>
</evidence>
<organism evidence="7">
    <name type="scientific">Amphimedon queenslandica</name>
    <name type="common">Sponge</name>
    <dbReference type="NCBI Taxonomy" id="400682"/>
    <lineage>
        <taxon>Eukaryota</taxon>
        <taxon>Metazoa</taxon>
        <taxon>Porifera</taxon>
        <taxon>Demospongiae</taxon>
        <taxon>Heteroscleromorpha</taxon>
        <taxon>Haplosclerida</taxon>
        <taxon>Niphatidae</taxon>
        <taxon>Amphimedon</taxon>
    </lineage>
</organism>
<dbReference type="InParanoid" id="A0A1X7VVQ1"/>
<evidence type="ECO:0000256" key="2">
    <source>
        <dbReference type="ARBA" id="ARBA00022741"/>
    </source>
</evidence>
<dbReference type="SUPFAM" id="SSF52540">
    <property type="entry name" value="P-loop containing nucleoside triphosphate hydrolases"/>
    <property type="match status" value="1"/>
</dbReference>
<evidence type="ECO:0000256" key="5">
    <source>
        <dbReference type="ARBA" id="ARBA00023136"/>
    </source>
</evidence>
<keyword evidence="5" id="KW-0472">Membrane</keyword>
<dbReference type="OrthoDB" id="9984778at2759"/>
<dbReference type="AlphaFoldDB" id="A0A1X7VVQ1"/>
<dbReference type="GO" id="GO:0008053">
    <property type="term" value="P:mitochondrial fusion"/>
    <property type="evidence" value="ECO:0007669"/>
    <property type="project" value="TreeGrafter"/>
</dbReference>
<name>A0A1X7VVQ1_AMPQE</name>
<protein>
    <recommendedName>
        <fullName evidence="6">Dynamin N-terminal domain-containing protein</fullName>
    </recommendedName>
</protein>
<dbReference type="InterPro" id="IPR027094">
    <property type="entry name" value="Mitofusin_fam"/>
</dbReference>
<keyword evidence="2" id="KW-0547">Nucleotide-binding</keyword>
<feature type="domain" description="Dynamin N-terminal" evidence="6">
    <location>
        <begin position="151"/>
        <end position="324"/>
    </location>
</feature>
<dbReference type="GO" id="GO:0005741">
    <property type="term" value="C:mitochondrial outer membrane"/>
    <property type="evidence" value="ECO:0007669"/>
    <property type="project" value="TreeGrafter"/>
</dbReference>
<evidence type="ECO:0000256" key="3">
    <source>
        <dbReference type="ARBA" id="ARBA00022801"/>
    </source>
</evidence>
<dbReference type="GO" id="GO:0051646">
    <property type="term" value="P:mitochondrion localization"/>
    <property type="evidence" value="ECO:0007669"/>
    <property type="project" value="TreeGrafter"/>
</dbReference>
<dbReference type="KEGG" id="aqu:109580696"/>
<comment type="subcellular location">
    <subcellularLocation>
        <location evidence="1">Membrane</location>
    </subcellularLocation>
</comment>
<accession>A0A1X7VVQ1</accession>
<sequence>MNGGDNGEPIRAPINGDGPMVIIENEGVVNPPARPDDIESADNIEQLFRVVENLTRENLNIMQDLVRMTGLGEPHNVEEEDITKRIGGEKTLEEDLAIDSTLIDLADNTLSRLKGVLKWLQEIQPQKFDVPQFNDAIEKVLRQLVDKRVYICVLGRYNVGKTTLINALLRNEVLPVHIVPETAITLYIQHDDKLKDTVHVPPEPRLINYDDSQLLAKGVEQVRKTLSKLHREIREKSVRSNNNYLLKINFPLLSVRYEDNEKLNRNPVPMLVDTPGSNEVGEAQFQIMAEQNLKSAAAYIFVMKYDDIKNKEDYAALKMIYDRDPSIFQSERLTIVITYYDKAYENEHSHMTVKAIQELVARTISQEIKANVSNNIIIPICGKLASDARQCGRISGAKRTYNEVQMSIISVKSFESVDSDLSKTSQEVFSMQKDDVLRTAEEVCRIAELEERIKLVIAKLSSVWKSNIVGSCHSFLDSTSDCISQLQEVVERDVRDITDQIHHASRAVDHHKDMLKSITRESEVLIRLRESFDADANYDAKFHRKIEDRLQTLKHTLTEKRRVRKYSIQELTAEVNESFQKNVMTEIKTWFFQTKFVKCQRCLHLRTQRISEKFGRFRAAVAMVQEHGATPQTMASFYQELGAEPVGDDVDDVMESKLNNMAVADLNTIIHKTYSFRMKLPFVKANVLNEEDIIDQLVANRRNAIKELHGEFFAAIKEPIVLHFFKLYVNTVLKELQMFERMLERDGGHEKVRRAFDKKDELAPKQQIKRDCQVLQSHLKKLKSKLTIMSEQ</sequence>
<dbReference type="Pfam" id="PF00350">
    <property type="entry name" value="Dynamin_N"/>
    <property type="match status" value="1"/>
</dbReference>
<keyword evidence="3" id="KW-0378">Hydrolase</keyword>
<dbReference type="EnsemblMetazoa" id="XM_019994153.1">
    <property type="protein sequence ID" value="XP_019849712.1"/>
    <property type="gene ID" value="LOC109580696"/>
</dbReference>
<reference evidence="8" key="1">
    <citation type="journal article" date="2010" name="Nature">
        <title>The Amphimedon queenslandica genome and the evolution of animal complexity.</title>
        <authorList>
            <person name="Srivastava M."/>
            <person name="Simakov O."/>
            <person name="Chapman J."/>
            <person name="Fahey B."/>
            <person name="Gauthier M.E."/>
            <person name="Mitros T."/>
            <person name="Richards G.S."/>
            <person name="Conaco C."/>
            <person name="Dacre M."/>
            <person name="Hellsten U."/>
            <person name="Larroux C."/>
            <person name="Putnam N.H."/>
            <person name="Stanke M."/>
            <person name="Adamska M."/>
            <person name="Darling A."/>
            <person name="Degnan S.M."/>
            <person name="Oakley T.H."/>
            <person name="Plachetzki D.C."/>
            <person name="Zhai Y."/>
            <person name="Adamski M."/>
            <person name="Calcino A."/>
            <person name="Cummins S.F."/>
            <person name="Goodstein D.M."/>
            <person name="Harris C."/>
            <person name="Jackson D.J."/>
            <person name="Leys S.P."/>
            <person name="Shu S."/>
            <person name="Woodcroft B.J."/>
            <person name="Vervoort M."/>
            <person name="Kosik K.S."/>
            <person name="Manning G."/>
            <person name="Degnan B.M."/>
            <person name="Rokhsar D.S."/>
        </authorList>
    </citation>
    <scope>NUCLEOTIDE SEQUENCE [LARGE SCALE GENOMIC DNA]</scope>
</reference>
<dbReference type="PANTHER" id="PTHR10465:SF0">
    <property type="entry name" value="SARCALUMENIN"/>
    <property type="match status" value="1"/>
</dbReference>
<evidence type="ECO:0000256" key="4">
    <source>
        <dbReference type="ARBA" id="ARBA00023134"/>
    </source>
</evidence>
<keyword evidence="4" id="KW-0342">GTP-binding</keyword>
<evidence type="ECO:0000256" key="1">
    <source>
        <dbReference type="ARBA" id="ARBA00004370"/>
    </source>
</evidence>
<keyword evidence="8" id="KW-1185">Reference proteome</keyword>
<evidence type="ECO:0000259" key="6">
    <source>
        <dbReference type="Pfam" id="PF00350"/>
    </source>
</evidence>
<evidence type="ECO:0000313" key="8">
    <source>
        <dbReference type="Proteomes" id="UP000007879"/>
    </source>
</evidence>
<dbReference type="GO" id="GO:0003924">
    <property type="term" value="F:GTPase activity"/>
    <property type="evidence" value="ECO:0007669"/>
    <property type="project" value="InterPro"/>
</dbReference>
<dbReference type="InterPro" id="IPR045063">
    <property type="entry name" value="Dynamin_N"/>
</dbReference>
<dbReference type="Gene3D" id="3.40.50.300">
    <property type="entry name" value="P-loop containing nucleotide triphosphate hydrolases"/>
    <property type="match status" value="1"/>
</dbReference>
<gene>
    <name evidence="7" type="primary">109580696</name>
</gene>
<proteinExistence type="predicted"/>
<dbReference type="InterPro" id="IPR027417">
    <property type="entry name" value="P-loop_NTPase"/>
</dbReference>
<dbReference type="PANTHER" id="PTHR10465">
    <property type="entry name" value="TRANSMEMBRANE GTPASE FZO1"/>
    <property type="match status" value="1"/>
</dbReference>
<dbReference type="EnsemblMetazoa" id="Aqu2.1.44183_001">
    <property type="protein sequence ID" value="Aqu2.1.44183_001"/>
    <property type="gene ID" value="Aqu2.1.44183"/>
</dbReference>
<dbReference type="GO" id="GO:0005525">
    <property type="term" value="F:GTP binding"/>
    <property type="evidence" value="ECO:0007669"/>
    <property type="project" value="UniProtKB-KW"/>
</dbReference>
<reference evidence="7" key="2">
    <citation type="submission" date="2017-05" db="UniProtKB">
        <authorList>
            <consortium name="EnsemblMetazoa"/>
        </authorList>
    </citation>
    <scope>IDENTIFICATION</scope>
</reference>
<dbReference type="Proteomes" id="UP000007879">
    <property type="component" value="Unassembled WGS sequence"/>
</dbReference>